<keyword evidence="2" id="KW-1185">Reference proteome</keyword>
<name>A0A4C1ULP6_EUMVA</name>
<reference evidence="1 2" key="1">
    <citation type="journal article" date="2019" name="Commun. Biol.">
        <title>The bagworm genome reveals a unique fibroin gene that provides high tensile strength.</title>
        <authorList>
            <person name="Kono N."/>
            <person name="Nakamura H."/>
            <person name="Ohtoshi R."/>
            <person name="Tomita M."/>
            <person name="Numata K."/>
            <person name="Arakawa K."/>
        </authorList>
    </citation>
    <scope>NUCLEOTIDE SEQUENCE [LARGE SCALE GENOMIC DNA]</scope>
</reference>
<comment type="caution">
    <text evidence="1">The sequence shown here is derived from an EMBL/GenBank/DDBJ whole genome shotgun (WGS) entry which is preliminary data.</text>
</comment>
<gene>
    <name evidence="1" type="ORF">EVAR_16478_1</name>
</gene>
<sequence>MGGTQERMVQSVKRALDVTLRERYPTEEVLTTLLPEMSTRSTAAHLHTCPCLQTNQNHSRQIISYWEAQDEHRHWAFSKSNEYGRKQWRQGQRLADAFWMWIRHWFPHPVEPEGIGVFTCPRRYLPAHAPTPEGAHRIREAVRS</sequence>
<accession>A0A4C1ULP6</accession>
<dbReference type="OrthoDB" id="10049357at2759"/>
<protein>
    <submittedName>
        <fullName evidence="1">Uncharacterized protein</fullName>
    </submittedName>
</protein>
<organism evidence="1 2">
    <name type="scientific">Eumeta variegata</name>
    <name type="common">Bagworm moth</name>
    <name type="synonym">Eumeta japonica</name>
    <dbReference type="NCBI Taxonomy" id="151549"/>
    <lineage>
        <taxon>Eukaryota</taxon>
        <taxon>Metazoa</taxon>
        <taxon>Ecdysozoa</taxon>
        <taxon>Arthropoda</taxon>
        <taxon>Hexapoda</taxon>
        <taxon>Insecta</taxon>
        <taxon>Pterygota</taxon>
        <taxon>Neoptera</taxon>
        <taxon>Endopterygota</taxon>
        <taxon>Lepidoptera</taxon>
        <taxon>Glossata</taxon>
        <taxon>Ditrysia</taxon>
        <taxon>Tineoidea</taxon>
        <taxon>Psychidae</taxon>
        <taxon>Oiketicinae</taxon>
        <taxon>Eumeta</taxon>
    </lineage>
</organism>
<dbReference type="Proteomes" id="UP000299102">
    <property type="component" value="Unassembled WGS sequence"/>
</dbReference>
<dbReference type="AlphaFoldDB" id="A0A4C1ULP6"/>
<proteinExistence type="predicted"/>
<evidence type="ECO:0000313" key="1">
    <source>
        <dbReference type="EMBL" id="GBP26896.1"/>
    </source>
</evidence>
<evidence type="ECO:0000313" key="2">
    <source>
        <dbReference type="Proteomes" id="UP000299102"/>
    </source>
</evidence>
<dbReference type="EMBL" id="BGZK01000186">
    <property type="protein sequence ID" value="GBP26896.1"/>
    <property type="molecule type" value="Genomic_DNA"/>
</dbReference>